<comment type="caution">
    <text evidence="1">The sequence shown here is derived from an EMBL/GenBank/DDBJ whole genome shotgun (WGS) entry which is preliminary data.</text>
</comment>
<dbReference type="InterPro" id="IPR002481">
    <property type="entry name" value="FUR"/>
</dbReference>
<evidence type="ECO:0000313" key="2">
    <source>
        <dbReference type="Proteomes" id="UP000266172"/>
    </source>
</evidence>
<dbReference type="Gene3D" id="1.10.10.10">
    <property type="entry name" value="Winged helix-like DNA-binding domain superfamily/Winged helix DNA-binding domain"/>
    <property type="match status" value="1"/>
</dbReference>
<dbReference type="InterPro" id="IPR036388">
    <property type="entry name" value="WH-like_DNA-bd_sf"/>
</dbReference>
<sequence>MEQDRRYLRTQMQKENIIQKLKERGCRITKQRLMLLDIILEEDCSCCKEIYYKASRLDDKIGTATVYRMVNTLEEIGAISRKNMYRITCDQDCEMENACTIEFDDNTIVELSSSKWNQIIQSGLLACGYLNGHHVRSIMAKSYE</sequence>
<dbReference type="EMBL" id="QRVL01000005">
    <property type="protein sequence ID" value="RGS40820.1"/>
    <property type="molecule type" value="Genomic_DNA"/>
</dbReference>
<organism evidence="1 2">
    <name type="scientific">Roseburia hominis</name>
    <dbReference type="NCBI Taxonomy" id="301301"/>
    <lineage>
        <taxon>Bacteria</taxon>
        <taxon>Bacillati</taxon>
        <taxon>Bacillota</taxon>
        <taxon>Clostridia</taxon>
        <taxon>Lachnospirales</taxon>
        <taxon>Lachnospiraceae</taxon>
        <taxon>Roseburia</taxon>
    </lineage>
</organism>
<name>A0A395V709_9FIRM</name>
<accession>A0A395V709</accession>
<gene>
    <name evidence="1" type="ORF">DWX93_08570</name>
</gene>
<dbReference type="Proteomes" id="UP000266172">
    <property type="component" value="Unassembled WGS sequence"/>
</dbReference>
<dbReference type="SUPFAM" id="SSF46785">
    <property type="entry name" value="Winged helix' DNA-binding domain"/>
    <property type="match status" value="1"/>
</dbReference>
<evidence type="ECO:0000313" key="1">
    <source>
        <dbReference type="EMBL" id="RGS40820.1"/>
    </source>
</evidence>
<reference evidence="1 2" key="1">
    <citation type="submission" date="2018-08" db="EMBL/GenBank/DDBJ databases">
        <title>A genome reference for cultivated species of the human gut microbiota.</title>
        <authorList>
            <person name="Zou Y."/>
            <person name="Xue W."/>
            <person name="Luo G."/>
        </authorList>
    </citation>
    <scope>NUCLEOTIDE SEQUENCE [LARGE SCALE GENOMIC DNA]</scope>
    <source>
        <strain evidence="1 2">AF22-12AC</strain>
    </source>
</reference>
<protein>
    <submittedName>
        <fullName evidence="1">Fur family transcriptional regulator</fullName>
    </submittedName>
</protein>
<dbReference type="GO" id="GO:0003700">
    <property type="term" value="F:DNA-binding transcription factor activity"/>
    <property type="evidence" value="ECO:0007669"/>
    <property type="project" value="InterPro"/>
</dbReference>
<proteinExistence type="predicted"/>
<dbReference type="AlphaFoldDB" id="A0A395V709"/>
<dbReference type="Pfam" id="PF01475">
    <property type="entry name" value="FUR"/>
    <property type="match status" value="1"/>
</dbReference>
<dbReference type="InterPro" id="IPR036390">
    <property type="entry name" value="WH_DNA-bd_sf"/>
</dbReference>